<feature type="compositionally biased region" description="Low complexity" evidence="1">
    <location>
        <begin position="271"/>
        <end position="283"/>
    </location>
</feature>
<feature type="region of interest" description="Disordered" evidence="1">
    <location>
        <begin position="138"/>
        <end position="283"/>
    </location>
</feature>
<feature type="compositionally biased region" description="Polar residues" evidence="1">
    <location>
        <begin position="302"/>
        <end position="329"/>
    </location>
</feature>
<accession>A0A835CW00</accession>
<sequence>MPVDEIVINNEIPVNDTDREYETAAEMPVDEIVINNEIPVNEPERENVPLEKNDMANTARKYETAAELFANAQLEIQENEPVDEELAKFFADLEQSALEENGLKEITYSEIKKPAITSVKILPPTKRITMNSKKITAVDDDEEHSKDYNTKKEDPVLPIRSGKHGKKIIAVDDDEDDVVILSQSSTSSSSSSSSGSSGLSGSSSSSSGPPPIMNEDNVAEEYDKKNKYRAEAGSSKPRVEKLKNDPNEKAVNNLITPITLNTYSDEDDDTSNSVFSSRSVSSCGSYCSEFIPILETVEEDSTQSNPDQLETTHHSTQNNRKRSSSTSIIELSKPNKDNNSKRARSVARNIRIDECYDI</sequence>
<evidence type="ECO:0000256" key="1">
    <source>
        <dbReference type="SAM" id="MobiDB-lite"/>
    </source>
</evidence>
<feature type="compositionally biased region" description="Basic and acidic residues" evidence="1">
    <location>
        <begin position="237"/>
        <end position="248"/>
    </location>
</feature>
<name>A0A835CW00_APHGI</name>
<keyword evidence="3" id="KW-1185">Reference proteome</keyword>
<dbReference type="Proteomes" id="UP000639338">
    <property type="component" value="Unassembled WGS sequence"/>
</dbReference>
<dbReference type="EMBL" id="JACMRX010000001">
    <property type="protein sequence ID" value="KAF7998594.1"/>
    <property type="molecule type" value="Genomic_DNA"/>
</dbReference>
<organism evidence="2 3">
    <name type="scientific">Aphidius gifuensis</name>
    <name type="common">Parasitoid wasp</name>
    <dbReference type="NCBI Taxonomy" id="684658"/>
    <lineage>
        <taxon>Eukaryota</taxon>
        <taxon>Metazoa</taxon>
        <taxon>Ecdysozoa</taxon>
        <taxon>Arthropoda</taxon>
        <taxon>Hexapoda</taxon>
        <taxon>Insecta</taxon>
        <taxon>Pterygota</taxon>
        <taxon>Neoptera</taxon>
        <taxon>Endopterygota</taxon>
        <taxon>Hymenoptera</taxon>
        <taxon>Apocrita</taxon>
        <taxon>Ichneumonoidea</taxon>
        <taxon>Braconidae</taxon>
        <taxon>Aphidiinae</taxon>
        <taxon>Aphidius</taxon>
    </lineage>
</organism>
<evidence type="ECO:0000313" key="2">
    <source>
        <dbReference type="EMBL" id="KAF7998594.1"/>
    </source>
</evidence>
<protein>
    <submittedName>
        <fullName evidence="2">Uncharacterized protein</fullName>
    </submittedName>
</protein>
<reference evidence="2 3" key="1">
    <citation type="submission" date="2020-08" db="EMBL/GenBank/DDBJ databases">
        <title>Aphidius gifuensis genome sequencing and assembly.</title>
        <authorList>
            <person name="Du Z."/>
        </authorList>
    </citation>
    <scope>NUCLEOTIDE SEQUENCE [LARGE SCALE GENOMIC DNA]</scope>
    <source>
        <strain evidence="2">YNYX2018</strain>
        <tissue evidence="2">Adults</tissue>
    </source>
</reference>
<feature type="region of interest" description="Disordered" evidence="1">
    <location>
        <begin position="299"/>
        <end position="344"/>
    </location>
</feature>
<feature type="compositionally biased region" description="Basic and acidic residues" evidence="1">
    <location>
        <begin position="221"/>
        <end position="230"/>
    </location>
</feature>
<feature type="compositionally biased region" description="Basic and acidic residues" evidence="1">
    <location>
        <begin position="143"/>
        <end position="155"/>
    </location>
</feature>
<feature type="compositionally biased region" description="Low complexity" evidence="1">
    <location>
        <begin position="182"/>
        <end position="207"/>
    </location>
</feature>
<comment type="caution">
    <text evidence="2">The sequence shown here is derived from an EMBL/GenBank/DDBJ whole genome shotgun (WGS) entry which is preliminary data.</text>
</comment>
<dbReference type="AlphaFoldDB" id="A0A835CW00"/>
<feature type="compositionally biased region" description="Polar residues" evidence="1">
    <location>
        <begin position="253"/>
        <end position="263"/>
    </location>
</feature>
<gene>
    <name evidence="2" type="ORF">HCN44_011002</name>
</gene>
<evidence type="ECO:0000313" key="3">
    <source>
        <dbReference type="Proteomes" id="UP000639338"/>
    </source>
</evidence>
<proteinExistence type="predicted"/>